<dbReference type="Proteomes" id="UP000277766">
    <property type="component" value="Unassembled WGS sequence"/>
</dbReference>
<gene>
    <name evidence="2" type="ORF">EJ104_08485</name>
</gene>
<dbReference type="EMBL" id="RXPE01000016">
    <property type="protein sequence ID" value="RTR26368.1"/>
    <property type="molecule type" value="Genomic_DNA"/>
</dbReference>
<proteinExistence type="predicted"/>
<dbReference type="AlphaFoldDB" id="A0A431VSZ8"/>
<organism evidence="2 3">
    <name type="scientific">Deinococcus radiophilus</name>
    <dbReference type="NCBI Taxonomy" id="32062"/>
    <lineage>
        <taxon>Bacteria</taxon>
        <taxon>Thermotogati</taxon>
        <taxon>Deinococcota</taxon>
        <taxon>Deinococci</taxon>
        <taxon>Deinococcales</taxon>
        <taxon>Deinococcaceae</taxon>
        <taxon>Deinococcus</taxon>
    </lineage>
</organism>
<evidence type="ECO:0000256" key="1">
    <source>
        <dbReference type="SAM" id="SignalP"/>
    </source>
</evidence>
<accession>A0A431VSZ8</accession>
<sequence length="116" mass="12767">MGKLLCEMMKKALFYTAALLLCTSSALADTRIPGSKVSYNSKGVYVDERYDTIGKTYLAILCKNGAPEISIFSKNALASEQASPHIDVQWTRDSEYLGTSDGTVRRDRQSAQYLTG</sequence>
<dbReference type="RefSeq" id="WP_126352301.1">
    <property type="nucleotide sequence ID" value="NZ_RXPE01000016.1"/>
</dbReference>
<evidence type="ECO:0000313" key="3">
    <source>
        <dbReference type="Proteomes" id="UP000277766"/>
    </source>
</evidence>
<feature type="signal peptide" evidence="1">
    <location>
        <begin position="1"/>
        <end position="28"/>
    </location>
</feature>
<name>A0A431VSZ8_9DEIO</name>
<reference evidence="2 3" key="1">
    <citation type="submission" date="2018-12" db="EMBL/GenBank/DDBJ databases">
        <title>Deinococcus radiophilus ATCC 27603 genome sequencing and assembly.</title>
        <authorList>
            <person name="Maclea K.S."/>
            <person name="Maynard C.R."/>
        </authorList>
    </citation>
    <scope>NUCLEOTIDE SEQUENCE [LARGE SCALE GENOMIC DNA]</scope>
    <source>
        <strain evidence="2 3">ATCC 27603</strain>
    </source>
</reference>
<feature type="chain" id="PRO_5019552373" evidence="1">
    <location>
        <begin position="29"/>
        <end position="116"/>
    </location>
</feature>
<evidence type="ECO:0000313" key="2">
    <source>
        <dbReference type="EMBL" id="RTR26368.1"/>
    </source>
</evidence>
<keyword evidence="1" id="KW-0732">Signal</keyword>
<keyword evidence="3" id="KW-1185">Reference proteome</keyword>
<comment type="caution">
    <text evidence="2">The sequence shown here is derived from an EMBL/GenBank/DDBJ whole genome shotgun (WGS) entry which is preliminary data.</text>
</comment>
<protein>
    <submittedName>
        <fullName evidence="2">Uncharacterized protein</fullName>
    </submittedName>
</protein>